<feature type="compositionally biased region" description="Polar residues" evidence="3">
    <location>
        <begin position="714"/>
        <end position="723"/>
    </location>
</feature>
<dbReference type="Pfam" id="PF04802">
    <property type="entry name" value="PP4R3"/>
    <property type="match status" value="1"/>
</dbReference>
<sequence length="888" mass="100194">MTDETGSTHAGDTTADTPSRSYRVKLYKLDAEGTWEDQGTGYCIYKTGDEDEPDEIFVRSERDETTLLKSKILDLKEYHRQQETLIVWTEGPQVDLALSFQEADGCEYIWQRIQEKHENSQQLPPTISPDSDDEDTPPIRESHEPDVLPSPELSNLSQIADILSNAKTIQEKDRLASFIVPESYVDKLIPLFKTCEDLESIEDLHKLFTIMKAIIMLNDNTIVEHIIHDDIYMDVMGMLEYNPNTPNTRTKHRAFLEKCAEIKPVVPIKDEVIISKLHQNLRLKYLKECVFANEFDDSLNSIVHSLTFFNHIDIVSSIQHDNELLTSVFDIFSEEENSSIERKTEGAKFILQFCSMAKCLQAAHRAGLYRELAPQGLFNVIAFALGAEEAHIRESGVNVLMGMVELDVSFVRNQLAVRIKEDGADKSLMAIILDQFTKQADPLLKTQYMEIVRLLLDLGGGPVLGNPMTTDTVRKSDSEAEEFLGLFYEHYGNDFLRPLANLEKKPMKLDGPIEILTLSQEQADLCVYICDLLCFAIRQHSFRSKYLVHSTDCLSKILQLYRCNRGYVKLAALRFFRACVGVMDPFYNQNLIKQNVFEPTIRVLLDTDGRNNLLNSACLEILEFIRKENIKPLVSHLVTQYGKVLDTVNYTGVCKALRLRYDQNMELQETKTESDNASVNSQRGPGLGGWSSSTVDDDEEEYFNHSGDEEEETPSSPGATKSEQQQQSASTSSTPKPLVDYDDEEEEEDDIPDNSTTQADSKSSNQDESTVPEESSKVVPSGGEEEDSTIEPKENAAPSSDTTISDRTPSPTPPSPSASLSSDTNDDTMPSLRRRRKHDDEGDEEDDVLAAKASKARKTRSPISKQKRKIIINPQTRKLRSNTTNQSE</sequence>
<dbReference type="Gene3D" id="2.30.29.30">
    <property type="entry name" value="Pleckstrin-homology domain (PH domain)/Phosphotyrosine-binding domain (PTB)"/>
    <property type="match status" value="1"/>
</dbReference>
<evidence type="ECO:0000259" key="4">
    <source>
        <dbReference type="Pfam" id="PF04802"/>
    </source>
</evidence>
<protein>
    <submittedName>
        <fullName evidence="6">Uncharacterized protein</fullName>
    </submittedName>
</protein>
<reference evidence="6" key="1">
    <citation type="journal article" date="2014" name="Genome Announc.">
        <title>De novo whole-genome sequence and genome annotation of Lichtheimia ramosa.</title>
        <authorList>
            <person name="Linde J."/>
            <person name="Schwartze V."/>
            <person name="Binder U."/>
            <person name="Lass-Florl C."/>
            <person name="Voigt K."/>
            <person name="Horn F."/>
        </authorList>
    </citation>
    <scope>NUCLEOTIDE SEQUENCE</scope>
    <source>
        <strain evidence="6">JMRC FSU:6197</strain>
    </source>
</reference>
<dbReference type="EMBL" id="LK023357">
    <property type="protein sequence ID" value="CDS11906.1"/>
    <property type="molecule type" value="Genomic_DNA"/>
</dbReference>
<dbReference type="InterPro" id="IPR006887">
    <property type="entry name" value="P4R3-like_central_dom"/>
</dbReference>
<feature type="region of interest" description="Disordered" evidence="3">
    <location>
        <begin position="668"/>
        <end position="888"/>
    </location>
</feature>
<dbReference type="InterPro" id="IPR055236">
    <property type="entry name" value="EVH1_PP4R3"/>
</dbReference>
<evidence type="ECO:0000256" key="3">
    <source>
        <dbReference type="SAM" id="MobiDB-lite"/>
    </source>
</evidence>
<feature type="compositionally biased region" description="Basic and acidic residues" evidence="3">
    <location>
        <begin position="137"/>
        <end position="146"/>
    </location>
</feature>
<proteinExistence type="predicted"/>
<dbReference type="GO" id="GO:0006974">
    <property type="term" value="P:DNA damage response"/>
    <property type="evidence" value="ECO:0007669"/>
    <property type="project" value="TreeGrafter"/>
</dbReference>
<dbReference type="GO" id="GO:0072542">
    <property type="term" value="F:protein phosphatase activator activity"/>
    <property type="evidence" value="ECO:0007669"/>
    <property type="project" value="TreeGrafter"/>
</dbReference>
<feature type="compositionally biased region" description="Polar residues" evidence="3">
    <location>
        <begin position="873"/>
        <end position="888"/>
    </location>
</feature>
<dbReference type="InterPro" id="IPR011993">
    <property type="entry name" value="PH-like_dom_sf"/>
</dbReference>
<keyword evidence="2" id="KW-0539">Nucleus</keyword>
<dbReference type="Pfam" id="PF22972">
    <property type="entry name" value="EVH1_PP4R3"/>
    <property type="match status" value="1"/>
</dbReference>
<feature type="region of interest" description="Disordered" evidence="3">
    <location>
        <begin position="118"/>
        <end position="148"/>
    </location>
</feature>
<dbReference type="PANTHER" id="PTHR23318:SF0">
    <property type="entry name" value="SERINE_THREONINE-PROTEIN PHOSPHATASE 4 REGULATORY SUBUNIT 3"/>
    <property type="match status" value="1"/>
</dbReference>
<accession>A0A077WW91</accession>
<dbReference type="SUPFAM" id="SSF50729">
    <property type="entry name" value="PH domain-like"/>
    <property type="match status" value="1"/>
</dbReference>
<feature type="domain" description="PP4R3 EVH1-like" evidence="5">
    <location>
        <begin position="23"/>
        <end position="113"/>
    </location>
</feature>
<evidence type="ECO:0000313" key="6">
    <source>
        <dbReference type="EMBL" id="CDS11906.1"/>
    </source>
</evidence>
<dbReference type="SUPFAM" id="SSF48371">
    <property type="entry name" value="ARM repeat"/>
    <property type="match status" value="1"/>
</dbReference>
<name>A0A077WW91_9FUNG</name>
<dbReference type="GO" id="GO:0030289">
    <property type="term" value="C:protein phosphatase 4 complex"/>
    <property type="evidence" value="ECO:0007669"/>
    <property type="project" value="TreeGrafter"/>
</dbReference>
<feature type="compositionally biased region" description="Polar residues" evidence="3">
    <location>
        <begin position="753"/>
        <end position="773"/>
    </location>
</feature>
<dbReference type="GO" id="GO:0005654">
    <property type="term" value="C:nucleoplasm"/>
    <property type="evidence" value="ECO:0007669"/>
    <property type="project" value="TreeGrafter"/>
</dbReference>
<organism evidence="6">
    <name type="scientific">Lichtheimia ramosa</name>
    <dbReference type="NCBI Taxonomy" id="688394"/>
    <lineage>
        <taxon>Eukaryota</taxon>
        <taxon>Fungi</taxon>
        <taxon>Fungi incertae sedis</taxon>
        <taxon>Mucoromycota</taxon>
        <taxon>Mucoromycotina</taxon>
        <taxon>Mucoromycetes</taxon>
        <taxon>Mucorales</taxon>
        <taxon>Lichtheimiaceae</taxon>
        <taxon>Lichtheimia</taxon>
    </lineage>
</organism>
<evidence type="ECO:0000256" key="2">
    <source>
        <dbReference type="ARBA" id="ARBA00023242"/>
    </source>
</evidence>
<feature type="compositionally biased region" description="Polar residues" evidence="3">
    <location>
        <begin position="120"/>
        <end position="129"/>
    </location>
</feature>
<evidence type="ECO:0000259" key="5">
    <source>
        <dbReference type="Pfam" id="PF22972"/>
    </source>
</evidence>
<evidence type="ECO:0000256" key="1">
    <source>
        <dbReference type="ARBA" id="ARBA00004123"/>
    </source>
</evidence>
<feature type="compositionally biased region" description="Low complexity" evidence="3">
    <location>
        <begin position="724"/>
        <end position="734"/>
    </location>
</feature>
<dbReference type="OrthoDB" id="27483at2759"/>
<dbReference type="PANTHER" id="PTHR23318">
    <property type="entry name" value="ATP SYNTHASE GAMMA-RELATED"/>
    <property type="match status" value="1"/>
</dbReference>
<feature type="compositionally biased region" description="Acidic residues" evidence="3">
    <location>
        <begin position="740"/>
        <end position="752"/>
    </location>
</feature>
<dbReference type="AlphaFoldDB" id="A0A077WW91"/>
<dbReference type="InterPro" id="IPR051137">
    <property type="entry name" value="PP4R3-like"/>
</dbReference>
<feature type="compositionally biased region" description="Basic residues" evidence="3">
    <location>
        <begin position="854"/>
        <end position="870"/>
    </location>
</feature>
<gene>
    <name evidence="6" type="ORF">LRAMOSA04102</name>
</gene>
<comment type="subcellular location">
    <subcellularLocation>
        <location evidence="1">Nucleus</location>
    </subcellularLocation>
</comment>
<feature type="compositionally biased region" description="Low complexity" evidence="3">
    <location>
        <begin position="798"/>
        <end position="809"/>
    </location>
</feature>
<dbReference type="InterPro" id="IPR016024">
    <property type="entry name" value="ARM-type_fold"/>
</dbReference>
<feature type="domain" description="Serine/threonine-protein phosphatase 4 regulatory subunit 3-like central" evidence="4">
    <location>
        <begin position="159"/>
        <end position="663"/>
    </location>
</feature>